<dbReference type="SUPFAM" id="SSF53335">
    <property type="entry name" value="S-adenosyl-L-methionine-dependent methyltransferases"/>
    <property type="match status" value="1"/>
</dbReference>
<evidence type="ECO:0000313" key="6">
    <source>
        <dbReference type="EMBL" id="BDI29137.1"/>
    </source>
</evidence>
<comment type="similarity">
    <text evidence="5">Belongs to the protein N5-glutamine methyltransferase family. PrmC subfamily.</text>
</comment>
<dbReference type="GO" id="GO:0003676">
    <property type="term" value="F:nucleic acid binding"/>
    <property type="evidence" value="ECO:0007669"/>
    <property type="project" value="InterPro"/>
</dbReference>
<dbReference type="Gene3D" id="1.10.8.10">
    <property type="entry name" value="DNA helicase RuvA subunit, C-terminal domain"/>
    <property type="match status" value="1"/>
</dbReference>
<feature type="binding site" evidence="5">
    <location>
        <position position="191"/>
    </location>
    <ligand>
        <name>S-adenosyl-L-methionine</name>
        <dbReference type="ChEBI" id="CHEBI:59789"/>
    </ligand>
</feature>
<dbReference type="HAMAP" id="MF_02126">
    <property type="entry name" value="RF_methyltr_PrmC"/>
    <property type="match status" value="1"/>
</dbReference>
<gene>
    <name evidence="5 6" type="primary">prmC</name>
    <name evidence="6" type="ORF">CCAX7_11880</name>
</gene>
<dbReference type="PANTHER" id="PTHR18895">
    <property type="entry name" value="HEMK METHYLTRANSFERASE"/>
    <property type="match status" value="1"/>
</dbReference>
<dbReference type="InterPro" id="IPR007848">
    <property type="entry name" value="Small_mtfrase_dom"/>
</dbReference>
<comment type="catalytic activity">
    <reaction evidence="4 5">
        <text>L-glutaminyl-[peptide chain release factor] + S-adenosyl-L-methionine = N(5)-methyl-L-glutaminyl-[peptide chain release factor] + S-adenosyl-L-homocysteine + H(+)</text>
        <dbReference type="Rhea" id="RHEA:42896"/>
        <dbReference type="Rhea" id="RHEA-COMP:10271"/>
        <dbReference type="Rhea" id="RHEA-COMP:10272"/>
        <dbReference type="ChEBI" id="CHEBI:15378"/>
        <dbReference type="ChEBI" id="CHEBI:30011"/>
        <dbReference type="ChEBI" id="CHEBI:57856"/>
        <dbReference type="ChEBI" id="CHEBI:59789"/>
        <dbReference type="ChEBI" id="CHEBI:61891"/>
        <dbReference type="EC" id="2.1.1.297"/>
    </reaction>
</comment>
<organism evidence="6 7">
    <name type="scientific">Capsulimonas corticalis</name>
    <dbReference type="NCBI Taxonomy" id="2219043"/>
    <lineage>
        <taxon>Bacteria</taxon>
        <taxon>Bacillati</taxon>
        <taxon>Armatimonadota</taxon>
        <taxon>Armatimonadia</taxon>
        <taxon>Capsulimonadales</taxon>
        <taxon>Capsulimonadaceae</taxon>
        <taxon>Capsulimonas</taxon>
    </lineage>
</organism>
<dbReference type="GO" id="GO:0032259">
    <property type="term" value="P:methylation"/>
    <property type="evidence" value="ECO:0007669"/>
    <property type="project" value="UniProtKB-KW"/>
</dbReference>
<dbReference type="NCBIfam" id="TIGR00536">
    <property type="entry name" value="hemK_fam"/>
    <property type="match status" value="1"/>
</dbReference>
<comment type="caution">
    <text evidence="5">Lacks conserved residue(s) required for the propagation of feature annotation.</text>
</comment>
<feature type="binding site" evidence="5">
    <location>
        <begin position="191"/>
        <end position="194"/>
    </location>
    <ligand>
        <name>substrate</name>
    </ligand>
</feature>
<accession>A0A402D4M4</accession>
<dbReference type="InterPro" id="IPR004556">
    <property type="entry name" value="HemK-like"/>
</dbReference>
<feature type="binding site" evidence="5">
    <location>
        <begin position="123"/>
        <end position="127"/>
    </location>
    <ligand>
        <name>S-adenosyl-L-methionine</name>
        <dbReference type="ChEBI" id="CHEBI:59789"/>
    </ligand>
</feature>
<evidence type="ECO:0000256" key="4">
    <source>
        <dbReference type="ARBA" id="ARBA00048391"/>
    </source>
</evidence>
<dbReference type="InterPro" id="IPR040758">
    <property type="entry name" value="PrmC_N"/>
</dbReference>
<dbReference type="NCBIfam" id="TIGR03534">
    <property type="entry name" value="RF_mod_PrmC"/>
    <property type="match status" value="1"/>
</dbReference>
<dbReference type="InterPro" id="IPR050320">
    <property type="entry name" value="N5-glutamine_MTase"/>
</dbReference>
<dbReference type="Pfam" id="PF05175">
    <property type="entry name" value="MTS"/>
    <property type="match status" value="1"/>
</dbReference>
<name>A0A402D4M4_9BACT</name>
<protein>
    <recommendedName>
        <fullName evidence="5">Release factor glutamine methyltransferase</fullName>
        <shortName evidence="5">RF MTase</shortName>
        <ecNumber evidence="5">2.1.1.297</ecNumber>
    </recommendedName>
    <alternativeName>
        <fullName evidence="5">N5-glutamine methyltransferase PrmC</fullName>
    </alternativeName>
    <alternativeName>
        <fullName evidence="5">Protein-(glutamine-N5) MTase PrmC</fullName>
    </alternativeName>
    <alternativeName>
        <fullName evidence="5">Protein-glutamine N-methyltransferase PrmC</fullName>
    </alternativeName>
</protein>
<dbReference type="InterPro" id="IPR029063">
    <property type="entry name" value="SAM-dependent_MTases_sf"/>
</dbReference>
<dbReference type="KEGG" id="ccot:CCAX7_11880"/>
<evidence type="ECO:0000256" key="5">
    <source>
        <dbReference type="HAMAP-Rule" id="MF_02126"/>
    </source>
</evidence>
<dbReference type="CDD" id="cd02440">
    <property type="entry name" value="AdoMet_MTases"/>
    <property type="match status" value="1"/>
</dbReference>
<evidence type="ECO:0000313" key="7">
    <source>
        <dbReference type="Proteomes" id="UP000287394"/>
    </source>
</evidence>
<reference evidence="6 7" key="1">
    <citation type="journal article" date="2019" name="Int. J. Syst. Evol. Microbiol.">
        <title>Capsulimonas corticalis gen. nov., sp. nov., an aerobic capsulated bacterium, of a novel bacterial order, Capsulimonadales ord. nov., of the class Armatimonadia of the phylum Armatimonadetes.</title>
        <authorList>
            <person name="Li J."/>
            <person name="Kudo C."/>
            <person name="Tonouchi A."/>
        </authorList>
    </citation>
    <scope>NUCLEOTIDE SEQUENCE [LARGE SCALE GENOMIC DNA]</scope>
    <source>
        <strain evidence="6 7">AX-7</strain>
    </source>
</reference>
<keyword evidence="7" id="KW-1185">Reference proteome</keyword>
<keyword evidence="2 5" id="KW-0808">Transferase</keyword>
<dbReference type="Pfam" id="PF17827">
    <property type="entry name" value="PrmC_N"/>
    <property type="match status" value="1"/>
</dbReference>
<dbReference type="Proteomes" id="UP000287394">
    <property type="component" value="Chromosome"/>
</dbReference>
<proteinExistence type="inferred from homology"/>
<dbReference type="Gene3D" id="3.40.50.150">
    <property type="entry name" value="Vaccinia Virus protein VP39"/>
    <property type="match status" value="1"/>
</dbReference>
<evidence type="ECO:0000256" key="1">
    <source>
        <dbReference type="ARBA" id="ARBA00022603"/>
    </source>
</evidence>
<comment type="function">
    <text evidence="5">Methylates the class 1 translation termination release factors RF1/PrfA and RF2/PrfB on the glutamine residue of the universally conserved GGQ motif.</text>
</comment>
<dbReference type="InterPro" id="IPR019874">
    <property type="entry name" value="RF_methyltr_PrmC"/>
</dbReference>
<dbReference type="EC" id="2.1.1.297" evidence="5"/>
<dbReference type="PROSITE" id="PS00092">
    <property type="entry name" value="N6_MTASE"/>
    <property type="match status" value="1"/>
</dbReference>
<dbReference type="AlphaFoldDB" id="A0A402D4M4"/>
<evidence type="ECO:0000256" key="2">
    <source>
        <dbReference type="ARBA" id="ARBA00022679"/>
    </source>
</evidence>
<keyword evidence="1 5" id="KW-0489">Methyltransferase</keyword>
<feature type="binding site" evidence="5">
    <location>
        <position position="146"/>
    </location>
    <ligand>
        <name>S-adenosyl-L-methionine</name>
        <dbReference type="ChEBI" id="CHEBI:59789"/>
    </ligand>
</feature>
<dbReference type="InterPro" id="IPR002052">
    <property type="entry name" value="DNA_methylase_N6_adenine_CS"/>
</dbReference>
<sequence>MKNLTVQEALTRATAMLAAAEVETPRLDARLMLEWTLKCRREDLAREPEREIGERERIIFEKAVALRALRRPLPYITGEQYFYGRPFKINRAVLIPRPETEMLVSLGLEKLSQAPQPRIADIGTGSGCIAVSLACERPEARVWATDLSGDALKLARKNVVRYDLTDRLTLLHGDLLAPLPRDTPFDLIVSNPPYIAEHEIPHLQPEVRDYEPALALSGAPGATGDDGAALYRRLLQDSLGYLRPNGWILLEVGQGQADTVIAWAESLGYLDAAAHDDMSGIPRVIQARRS</sequence>
<dbReference type="OrthoDB" id="9800643at2"/>
<dbReference type="EMBL" id="AP025739">
    <property type="protein sequence ID" value="BDI29137.1"/>
    <property type="molecule type" value="Genomic_DNA"/>
</dbReference>
<keyword evidence="3 5" id="KW-0949">S-adenosyl-L-methionine</keyword>
<dbReference type="FunCoup" id="A0A402D4M4">
    <property type="interactions" value="500"/>
</dbReference>
<dbReference type="PANTHER" id="PTHR18895:SF74">
    <property type="entry name" value="MTRF1L RELEASE FACTOR GLUTAMINE METHYLTRANSFERASE"/>
    <property type="match status" value="1"/>
</dbReference>
<evidence type="ECO:0000256" key="3">
    <source>
        <dbReference type="ARBA" id="ARBA00022691"/>
    </source>
</evidence>
<dbReference type="GO" id="GO:0102559">
    <property type="term" value="F:peptide chain release factor N(5)-glutamine methyltransferase activity"/>
    <property type="evidence" value="ECO:0007669"/>
    <property type="project" value="UniProtKB-EC"/>
</dbReference>